<comment type="caution">
    <text evidence="4">The sequence shown here is derived from an EMBL/GenBank/DDBJ whole genome shotgun (WGS) entry which is preliminary data.</text>
</comment>
<evidence type="ECO:0000313" key="5">
    <source>
        <dbReference type="Proteomes" id="UP000450457"/>
    </source>
</evidence>
<organism evidence="4 5">
    <name type="scientific">Halobacillus litoralis</name>
    <dbReference type="NCBI Taxonomy" id="45668"/>
    <lineage>
        <taxon>Bacteria</taxon>
        <taxon>Bacillati</taxon>
        <taxon>Bacillota</taxon>
        <taxon>Bacilli</taxon>
        <taxon>Bacillales</taxon>
        <taxon>Bacillaceae</taxon>
        <taxon>Halobacillus</taxon>
    </lineage>
</organism>
<feature type="domain" description="DUF3048" evidence="2">
    <location>
        <begin position="65"/>
        <end position="207"/>
    </location>
</feature>
<dbReference type="OrthoDB" id="9779102at2"/>
<feature type="signal peptide" evidence="1">
    <location>
        <begin position="1"/>
        <end position="22"/>
    </location>
</feature>
<proteinExistence type="predicted"/>
<dbReference type="PROSITE" id="PS51257">
    <property type="entry name" value="PROKAR_LIPOPROTEIN"/>
    <property type="match status" value="1"/>
</dbReference>
<evidence type="ECO:0000259" key="3">
    <source>
        <dbReference type="Pfam" id="PF17479"/>
    </source>
</evidence>
<evidence type="ECO:0000313" key="4">
    <source>
        <dbReference type="EMBL" id="MYL71343.1"/>
    </source>
</evidence>
<evidence type="ECO:0000259" key="2">
    <source>
        <dbReference type="Pfam" id="PF11258"/>
    </source>
</evidence>
<dbReference type="EMBL" id="WMFA01000003">
    <property type="protein sequence ID" value="MYL71343.1"/>
    <property type="molecule type" value="Genomic_DNA"/>
</dbReference>
<dbReference type="Pfam" id="PF11258">
    <property type="entry name" value="DUF3048"/>
    <property type="match status" value="1"/>
</dbReference>
<dbReference type="Pfam" id="PF17479">
    <property type="entry name" value="DUF3048_C"/>
    <property type="match status" value="1"/>
</dbReference>
<dbReference type="InterPro" id="IPR021416">
    <property type="entry name" value="DUF3048_N"/>
</dbReference>
<feature type="chain" id="PRO_5039036070" evidence="1">
    <location>
        <begin position="23"/>
        <end position="352"/>
    </location>
</feature>
<dbReference type="Proteomes" id="UP000450457">
    <property type="component" value="Unassembled WGS sequence"/>
</dbReference>
<dbReference type="RefSeq" id="WP_160913924.1">
    <property type="nucleotide sequence ID" value="NZ_WMFA01000003.1"/>
</dbReference>
<dbReference type="InterPro" id="IPR035328">
    <property type="entry name" value="DUF3048_C"/>
</dbReference>
<accession>A0A845FAL5</accession>
<keyword evidence="1" id="KW-0732">Signal</keyword>
<sequence>MRKLTFFSLLIVLLLTACNEEAGAVQPEDTKEKETAVEEQIETEENVIVDEKEETEQAYTEMFPLTGEPTADKADHRALSVMVNNHTKARPQSGLSQADIVYEILAEGQITRFLALFHSEIPDTIGPVRSARPYYFKIADGFDALYTYHGASMAINQQVASSGIDYLDGAMYDNNGWLFERSSDRSAPHNSYLLTEGVEQAAATKGYDAEGAPEALPFTEKDSFAGTPVDDVQITYGSRTNVRFTYDSENEQFLRSSDGEPTIDRLNEERVAVENVWILETDHQIIDGAGRRVIDLTSGGNGYLLQKGQMKEVEWKNVDGRLLPYKDGSALAFTPGKTWVNIIPGNAAVETE</sequence>
<feature type="domain" description="DUF3048" evidence="3">
    <location>
        <begin position="232"/>
        <end position="340"/>
    </location>
</feature>
<dbReference type="AlphaFoldDB" id="A0A845FAL5"/>
<evidence type="ECO:0000256" key="1">
    <source>
        <dbReference type="SAM" id="SignalP"/>
    </source>
</evidence>
<name>A0A845FAL5_9BACI</name>
<dbReference type="SUPFAM" id="SSF159774">
    <property type="entry name" value="YerB-like"/>
    <property type="match status" value="1"/>
</dbReference>
<reference evidence="4 5" key="1">
    <citation type="submission" date="2019-11" db="EMBL/GenBank/DDBJ databases">
        <title>Genome sequences of 17 halophilic strains isolated from different environments.</title>
        <authorList>
            <person name="Furrow R.E."/>
        </authorList>
    </citation>
    <scope>NUCLEOTIDE SEQUENCE [LARGE SCALE GENOMIC DNA]</scope>
    <source>
        <strain evidence="4 5">SL-4</strain>
    </source>
</reference>
<dbReference type="GeneID" id="78007486"/>
<protein>
    <submittedName>
        <fullName evidence="4">DUF3048 domain-containing protein</fullName>
    </submittedName>
</protein>
<dbReference type="InterPro" id="IPR023158">
    <property type="entry name" value="YerB-like_sf"/>
</dbReference>
<gene>
    <name evidence="4" type="ORF">GLW00_10780</name>
</gene>
<dbReference type="Gene3D" id="3.50.90.10">
    <property type="entry name" value="YerB-like"/>
    <property type="match status" value="1"/>
</dbReference>